<accession>A0ABR2K7U4</accession>
<gene>
    <name evidence="1" type="ORF">M9Y10_037911</name>
</gene>
<proteinExistence type="predicted"/>
<dbReference type="EMBL" id="JAPFFF010000006">
    <property type="protein sequence ID" value="KAK8886878.1"/>
    <property type="molecule type" value="Genomic_DNA"/>
</dbReference>
<sequence length="240" mass="27285">MNQVKSLINETKSFPPYYQMIDALNMNLDSEKKIVEGLSSFLNQPLEILYETQPKELEICIKEIQKAVKKQKDVMQNMISTQSIIPNTMSILLSIYKEIAHELSIISDAREVAIKSQAAMDKSVQNLNKIKKQKVIDQSKLEGAEKEVTKNTDQYESDNQTAENIQREKSQTIIELRKKFVESLAISLKSFAQVKEAVAKDLAQVSTELTNSLLFLDPSNDPSFASLEDRLKQLNDEKID</sequence>
<keyword evidence="2" id="KW-1185">Reference proteome</keyword>
<name>A0ABR2K7U4_9EUKA</name>
<reference evidence="1 2" key="1">
    <citation type="submission" date="2024-04" db="EMBL/GenBank/DDBJ databases">
        <title>Tritrichomonas musculus Genome.</title>
        <authorList>
            <person name="Alves-Ferreira E."/>
            <person name="Grigg M."/>
            <person name="Lorenzi H."/>
            <person name="Galac M."/>
        </authorList>
    </citation>
    <scope>NUCLEOTIDE SEQUENCE [LARGE SCALE GENOMIC DNA]</scope>
    <source>
        <strain evidence="1 2">EAF2021</strain>
    </source>
</reference>
<evidence type="ECO:0000313" key="1">
    <source>
        <dbReference type="EMBL" id="KAK8886878.1"/>
    </source>
</evidence>
<evidence type="ECO:0000313" key="2">
    <source>
        <dbReference type="Proteomes" id="UP001470230"/>
    </source>
</evidence>
<comment type="caution">
    <text evidence="1">The sequence shown here is derived from an EMBL/GenBank/DDBJ whole genome shotgun (WGS) entry which is preliminary data.</text>
</comment>
<organism evidence="1 2">
    <name type="scientific">Tritrichomonas musculus</name>
    <dbReference type="NCBI Taxonomy" id="1915356"/>
    <lineage>
        <taxon>Eukaryota</taxon>
        <taxon>Metamonada</taxon>
        <taxon>Parabasalia</taxon>
        <taxon>Tritrichomonadida</taxon>
        <taxon>Tritrichomonadidae</taxon>
        <taxon>Tritrichomonas</taxon>
    </lineage>
</organism>
<dbReference type="Proteomes" id="UP001470230">
    <property type="component" value="Unassembled WGS sequence"/>
</dbReference>
<protein>
    <submittedName>
        <fullName evidence="1">Uncharacterized protein</fullName>
    </submittedName>
</protein>